<dbReference type="InterPro" id="IPR001107">
    <property type="entry name" value="Band_7"/>
</dbReference>
<keyword evidence="1" id="KW-0175">Coiled coil</keyword>
<dbReference type="Pfam" id="PF01145">
    <property type="entry name" value="Band_7"/>
    <property type="match status" value="1"/>
</dbReference>
<organism evidence="3 4">
    <name type="scientific">Rotaria sordida</name>
    <dbReference type="NCBI Taxonomy" id="392033"/>
    <lineage>
        <taxon>Eukaryota</taxon>
        <taxon>Metazoa</taxon>
        <taxon>Spiralia</taxon>
        <taxon>Gnathifera</taxon>
        <taxon>Rotifera</taxon>
        <taxon>Eurotatoria</taxon>
        <taxon>Bdelloidea</taxon>
        <taxon>Philodinida</taxon>
        <taxon>Philodinidae</taxon>
        <taxon>Rotaria</taxon>
    </lineage>
</organism>
<dbReference type="InterPro" id="IPR039059">
    <property type="entry name" value="MVP"/>
</dbReference>
<dbReference type="EMBL" id="CAJNOO010000023">
    <property type="protein sequence ID" value="CAF0749463.1"/>
    <property type="molecule type" value="Genomic_DNA"/>
</dbReference>
<dbReference type="Gene3D" id="3.30.479.30">
    <property type="entry name" value="Band 7 domain"/>
    <property type="match status" value="1"/>
</dbReference>
<dbReference type="GO" id="GO:0005634">
    <property type="term" value="C:nucleus"/>
    <property type="evidence" value="ECO:0007669"/>
    <property type="project" value="TreeGrafter"/>
</dbReference>
<reference evidence="3" key="1">
    <citation type="submission" date="2021-02" db="EMBL/GenBank/DDBJ databases">
        <authorList>
            <person name="Nowell W R."/>
        </authorList>
    </citation>
    <scope>NUCLEOTIDE SEQUENCE</scope>
</reference>
<evidence type="ECO:0000256" key="1">
    <source>
        <dbReference type="SAM" id="Coils"/>
    </source>
</evidence>
<dbReference type="GO" id="GO:0005737">
    <property type="term" value="C:cytoplasm"/>
    <property type="evidence" value="ECO:0007669"/>
    <property type="project" value="TreeGrafter"/>
</dbReference>
<comment type="caution">
    <text evidence="3">The sequence shown here is derived from an EMBL/GenBank/DDBJ whole genome shotgun (WGS) entry which is preliminary data.</text>
</comment>
<dbReference type="PANTHER" id="PTHR14165:SF3">
    <property type="entry name" value="MAJOR VAULT PROTEIN"/>
    <property type="match status" value="1"/>
</dbReference>
<proteinExistence type="predicted"/>
<gene>
    <name evidence="3" type="ORF">RFH988_LOCUS1212</name>
</gene>
<evidence type="ECO:0000313" key="3">
    <source>
        <dbReference type="EMBL" id="CAF0749463.1"/>
    </source>
</evidence>
<dbReference type="PANTHER" id="PTHR14165">
    <property type="entry name" value="MAJOR VAULT PROTEIN"/>
    <property type="match status" value="1"/>
</dbReference>
<evidence type="ECO:0000259" key="2">
    <source>
        <dbReference type="Pfam" id="PF01145"/>
    </source>
</evidence>
<dbReference type="AlphaFoldDB" id="A0A813P5D2"/>
<sequence length="642" mass="74285">MGCCKSTQYGCCIAIDHDESIILNKPTGKEIRYGPGWFCFPSWWDAQVFKSIALQSNQYIIVKHIIDPNNKSTSHTRNDIPLTKRTTTNEKDELLNDSEMQLIEIVRGPQIYQLKNPYDIFSEIKSMLNLSSTQYIIVTDKLTGVKRVECGPQLFCPKPYDEIGEIKNLYNLSSTEYLLVTDQSTGERITVTDLTILILTRYSSSYANQLDYYNKTTYLFLGPKLFLPKAYDQISPIYNYVVLNHTQYCRIIDSRTGVMRIEKGPKTFALGPYEALLRSDDQTIFDIINIDTENAVLVKNLDTGLDELITTPQKFIPSFTQKFMEIRKLVKLAPYENMVLIDKDGQHILKNGVKDKSFFIYPYQQVYKQNWSNDLKKDHRSTVQVDRFDTRNQYMDYEFLVRTADNVEIILDVSIFWQITDLYKLVLVTQDPPEDICNHTRSEILSQVSKYNMKEFMGLPNSKLIDSVNSEKDDSFYESRGVNVIRVEVLEKRCKDPEIQKIFKQIIDEKTNRIKNIEKQEAENEVKLCDLNGKIEAEKLVGTLLKIKKENERQENQADGIAEGSRIQNFIGNLGDDVPLERKLQIYFDIQNTKRLELLAQSKTTLYLTPKEVDTKVINVNTIHPSDVSIQTNMQPKLHVEV</sequence>
<feature type="coiled-coil region" evidence="1">
    <location>
        <begin position="507"/>
        <end position="557"/>
    </location>
</feature>
<dbReference type="SUPFAM" id="SSF117892">
    <property type="entry name" value="Band 7/SPFH domain"/>
    <property type="match status" value="1"/>
</dbReference>
<evidence type="ECO:0000313" key="4">
    <source>
        <dbReference type="Proteomes" id="UP000663882"/>
    </source>
</evidence>
<protein>
    <recommendedName>
        <fullName evidence="2">Band 7 domain-containing protein</fullName>
    </recommendedName>
</protein>
<name>A0A813P5D2_9BILA</name>
<accession>A0A813P5D2</accession>
<dbReference type="InterPro" id="IPR036013">
    <property type="entry name" value="Band_7/SPFH_dom_sf"/>
</dbReference>
<feature type="domain" description="Band 7" evidence="2">
    <location>
        <begin position="384"/>
        <end position="524"/>
    </location>
</feature>
<dbReference type="Proteomes" id="UP000663882">
    <property type="component" value="Unassembled WGS sequence"/>
</dbReference>
<dbReference type="OrthoDB" id="6125719at2759"/>